<name>A0AAJ1QDZ8_9FLAO</name>
<accession>A0AAJ1QDZ8</accession>
<reference evidence="1" key="2">
    <citation type="journal article" date="2022" name="Sci. Total Environ.">
        <title>Prevalence, transmission, and molecular epidemiology of tet(X)-positive bacteria among humans, animals, and environmental niches in China: An epidemiological, and genomic-based study.</title>
        <authorList>
            <person name="Dong N."/>
            <person name="Zeng Y."/>
            <person name="Cai C."/>
            <person name="Sun C."/>
            <person name="Lu J."/>
            <person name="Liu C."/>
            <person name="Zhou H."/>
            <person name="Sun Q."/>
            <person name="Shu L."/>
            <person name="Wang H."/>
            <person name="Wang Y."/>
            <person name="Wang S."/>
            <person name="Wu C."/>
            <person name="Chan E.W."/>
            <person name="Chen G."/>
            <person name="Shen Z."/>
            <person name="Chen S."/>
            <person name="Zhang R."/>
        </authorList>
    </citation>
    <scope>NUCLEOTIDE SEQUENCE</scope>
    <source>
        <strain evidence="1">R655-4</strain>
    </source>
</reference>
<protein>
    <submittedName>
        <fullName evidence="1">Transcriptional regulator</fullName>
    </submittedName>
</protein>
<dbReference type="AlphaFoldDB" id="A0AAJ1QDZ8"/>
<evidence type="ECO:0000313" key="1">
    <source>
        <dbReference type="EMBL" id="MDM1072161.1"/>
    </source>
</evidence>
<dbReference type="Proteomes" id="UP001170959">
    <property type="component" value="Unassembled WGS sequence"/>
</dbReference>
<sequence length="147" mass="16713">MTNKLLNIKERILYLAENVEVNKQEFFKKIDITYGNFTGSNKNRPVNSDAINNILVNYPQTNPWWLITGKGEMLTSNNQNITNNGDSNKNIGSNINGNNGNITISHNDMIDLKKELTERLKVCQEQLSESQAQTTTLLEILKKNNDK</sequence>
<proteinExistence type="predicted"/>
<organism evidence="1 2">
    <name type="scientific">Empedobacter brevis</name>
    <dbReference type="NCBI Taxonomy" id="247"/>
    <lineage>
        <taxon>Bacteria</taxon>
        <taxon>Pseudomonadati</taxon>
        <taxon>Bacteroidota</taxon>
        <taxon>Flavobacteriia</taxon>
        <taxon>Flavobacteriales</taxon>
        <taxon>Weeksellaceae</taxon>
        <taxon>Empedobacter</taxon>
    </lineage>
</organism>
<comment type="caution">
    <text evidence="1">The sequence shown here is derived from an EMBL/GenBank/DDBJ whole genome shotgun (WGS) entry which is preliminary data.</text>
</comment>
<evidence type="ECO:0000313" key="2">
    <source>
        <dbReference type="Proteomes" id="UP001170959"/>
    </source>
</evidence>
<dbReference type="RefSeq" id="WP_286492400.1">
    <property type="nucleotide sequence ID" value="NZ_JACAGJ010000003.1"/>
</dbReference>
<gene>
    <name evidence="1" type="ORF">HX001_06585</name>
</gene>
<dbReference type="EMBL" id="JACAGJ010000003">
    <property type="protein sequence ID" value="MDM1072161.1"/>
    <property type="molecule type" value="Genomic_DNA"/>
</dbReference>
<reference evidence="1" key="1">
    <citation type="submission" date="2020-06" db="EMBL/GenBank/DDBJ databases">
        <authorList>
            <person name="Dong N."/>
        </authorList>
    </citation>
    <scope>NUCLEOTIDE SEQUENCE</scope>
    <source>
        <strain evidence="1">R655-4</strain>
    </source>
</reference>